<feature type="non-terminal residue" evidence="23">
    <location>
        <position position="1"/>
    </location>
</feature>
<comment type="catalytic activity">
    <reaction evidence="13 20">
        <text>3-O-(beta-D-galactosyl-(1-&gt;3)-beta-D-galactosyl-(1-&gt;4)-beta-D-xylosyl)-L-seryl-[protein] + UDP-alpha-D-glucuronate = 3-O-(beta-D-GlcA-(1-&gt;3)-beta-D-Gal-(1-&gt;3)-beta-D-Gal-(1-&gt;4)-beta-D-Xyl)-L-seryl-[protein] + UDP + H(+)</text>
        <dbReference type="Rhea" id="RHEA:24168"/>
        <dbReference type="Rhea" id="RHEA-COMP:12571"/>
        <dbReference type="Rhea" id="RHEA-COMP:12573"/>
        <dbReference type="ChEBI" id="CHEBI:15378"/>
        <dbReference type="ChEBI" id="CHEBI:58052"/>
        <dbReference type="ChEBI" id="CHEBI:58223"/>
        <dbReference type="ChEBI" id="CHEBI:132090"/>
        <dbReference type="ChEBI" id="CHEBI:132093"/>
        <dbReference type="EC" id="2.4.1.135"/>
    </reaction>
</comment>
<dbReference type="FunFam" id="3.90.550.10:FF:000010">
    <property type="entry name" value="Galactosylgalactosylxylosylprotein 3-beta-glucuronosyltransferase"/>
    <property type="match status" value="1"/>
</dbReference>
<evidence type="ECO:0000256" key="22">
    <source>
        <dbReference type="SAM" id="MobiDB-lite"/>
    </source>
</evidence>
<evidence type="ECO:0000256" key="7">
    <source>
        <dbReference type="ARBA" id="ARBA00022968"/>
    </source>
</evidence>
<dbReference type="EC" id="2.4.1.135" evidence="3 20"/>
<feature type="site" description="Interaction with galactose moiety of substrate glycoprotein" evidence="18">
    <location>
        <position position="318"/>
    </location>
</feature>
<dbReference type="Proteomes" id="UP000287033">
    <property type="component" value="Unassembled WGS sequence"/>
</dbReference>
<keyword evidence="4 20" id="KW-0808">Transferase</keyword>
<comment type="pathway">
    <text evidence="20">Protein modification; protein glycosylation.</text>
</comment>
<dbReference type="OMA" id="HTAWEPT"/>
<keyword evidence="12 17" id="KW-0464">Manganese</keyword>
<reference evidence="23 24" key="1">
    <citation type="journal article" date="2018" name="Nat. Ecol. Evol.">
        <title>Shark genomes provide insights into elasmobranch evolution and the origin of vertebrates.</title>
        <authorList>
            <person name="Hara Y"/>
            <person name="Yamaguchi K"/>
            <person name="Onimaru K"/>
            <person name="Kadota M"/>
            <person name="Koyanagi M"/>
            <person name="Keeley SD"/>
            <person name="Tatsumi K"/>
            <person name="Tanaka K"/>
            <person name="Motone F"/>
            <person name="Kageyama Y"/>
            <person name="Nozu R"/>
            <person name="Adachi N"/>
            <person name="Nishimura O"/>
            <person name="Nakagawa R"/>
            <person name="Tanegashima C"/>
            <person name="Kiyatake I"/>
            <person name="Matsumoto R"/>
            <person name="Murakumo K"/>
            <person name="Nishida K"/>
            <person name="Terakita A"/>
            <person name="Kuratani S"/>
            <person name="Sato K"/>
            <person name="Hyodo S Kuraku.S."/>
        </authorList>
    </citation>
    <scope>NUCLEOTIDE SEQUENCE [LARGE SCALE GENOMIC DNA]</scope>
</reference>
<keyword evidence="5" id="KW-0812">Transmembrane</keyword>
<dbReference type="STRING" id="137246.A0A401RTB3"/>
<sequence length="335" mass="38476">VNAWRKRVSQDEGLIVVLQFEVSLFLYRFSCSSEGQPCDCTPQMKSANDLVRQKDQKLLHLQAEVKKLQRQLKAEEMAADGQPLPTIYAITPTYTRLVQKAELVRLAQTFLHVKKFHWIVVEDAANRSKLVADLLAQSGLSYTHLSLPTPTIYKLKESDPNWLKPRGVEQRNLGIQWLRENRELSEEAVVYFADDDNTYSLKLFDEMRWTKHVSVWPVGLVGGLRFERPLVENGKVVGFYTAWKPNRPFPMDMAGFAVALQLLLANREARFDINAERGYLESSLLQSLVSIEELEPKADNCNMVLVWHTRTEKPKMKQEDMLQKEGKGSDARIEV</sequence>
<feature type="region of interest" description="Disordered" evidence="22">
    <location>
        <begin position="315"/>
        <end position="335"/>
    </location>
</feature>
<keyword evidence="21" id="KW-0175">Coiled coil</keyword>
<feature type="coiled-coil region" evidence="21">
    <location>
        <begin position="44"/>
        <end position="78"/>
    </location>
</feature>
<dbReference type="EMBL" id="BEZZ01002192">
    <property type="protein sequence ID" value="GCC21378.1"/>
    <property type="molecule type" value="Genomic_DNA"/>
</dbReference>
<dbReference type="UniPathway" id="UPA00378"/>
<comment type="caution">
    <text evidence="23">The sequence shown here is derived from an EMBL/GenBank/DDBJ whole genome shotgun (WGS) entry which is preliminary data.</text>
</comment>
<feature type="site" description="Interaction with galactose moiety of substrate glycoprotein" evidence="18">
    <location>
        <position position="227"/>
    </location>
</feature>
<feature type="binding site" evidence="16">
    <location>
        <begin position="92"/>
        <end position="94"/>
    </location>
    <ligand>
        <name>UDP-alpha-D-glucuronate</name>
        <dbReference type="ChEBI" id="CHEBI:58052"/>
    </ligand>
</feature>
<dbReference type="AlphaFoldDB" id="A0A401RTB3"/>
<gene>
    <name evidence="23" type="ORF">chiPu_0019848</name>
</gene>
<comment type="cofactor">
    <cofactor evidence="1 17 20">
        <name>Mn(2+)</name>
        <dbReference type="ChEBI" id="CHEBI:29035"/>
    </cofactor>
</comment>
<dbReference type="InterPro" id="IPR029044">
    <property type="entry name" value="Nucleotide-diphossugar_trans"/>
</dbReference>
<dbReference type="SUPFAM" id="SSF53448">
    <property type="entry name" value="Nucleotide-diphospho-sugar transferases"/>
    <property type="match status" value="1"/>
</dbReference>
<comment type="subcellular location">
    <subcellularLocation>
        <location evidence="14">Endomembrane system</location>
        <topology evidence="14">Single-pass type II membrane protein</topology>
    </subcellularLocation>
    <subcellularLocation>
        <location evidence="20">Golgi apparatus membrane</location>
        <topology evidence="20">Single-pass type II membrane protein</topology>
    </subcellularLocation>
</comment>
<evidence type="ECO:0000256" key="1">
    <source>
        <dbReference type="ARBA" id="ARBA00001936"/>
    </source>
</evidence>
<evidence type="ECO:0000256" key="8">
    <source>
        <dbReference type="ARBA" id="ARBA00022989"/>
    </source>
</evidence>
<evidence type="ECO:0000256" key="14">
    <source>
        <dbReference type="ARBA" id="ARBA00060399"/>
    </source>
</evidence>
<evidence type="ECO:0000256" key="9">
    <source>
        <dbReference type="ARBA" id="ARBA00023034"/>
    </source>
</evidence>
<dbReference type="GO" id="GO:0005975">
    <property type="term" value="P:carbohydrate metabolic process"/>
    <property type="evidence" value="ECO:0007669"/>
    <property type="project" value="TreeGrafter"/>
</dbReference>
<keyword evidence="6 17" id="KW-0479">Metal-binding</keyword>
<evidence type="ECO:0000313" key="23">
    <source>
        <dbReference type="EMBL" id="GCC21378.1"/>
    </source>
</evidence>
<proteinExistence type="inferred from homology"/>
<protein>
    <recommendedName>
        <fullName evidence="3 20">Galactosylgalactosylxylosylprotein 3-beta-glucuronosyltransferase</fullName>
        <ecNumber evidence="3 20">2.4.1.135</ecNumber>
    </recommendedName>
</protein>
<evidence type="ECO:0000256" key="11">
    <source>
        <dbReference type="ARBA" id="ARBA00023180"/>
    </source>
</evidence>
<evidence type="ECO:0000256" key="6">
    <source>
        <dbReference type="ARBA" id="ARBA00022723"/>
    </source>
</evidence>
<feature type="binding site" evidence="17">
    <location>
        <position position="196"/>
    </location>
    <ligand>
        <name>Mn(2+)</name>
        <dbReference type="ChEBI" id="CHEBI:29035"/>
    </ligand>
</feature>
<comment type="similarity">
    <text evidence="2 20">Belongs to the glycosyltransferase 43 family.</text>
</comment>
<feature type="binding site" evidence="16">
    <location>
        <position position="123"/>
    </location>
    <ligand>
        <name>UDP-alpha-D-glucuronate</name>
        <dbReference type="ChEBI" id="CHEBI:58052"/>
    </ligand>
</feature>
<evidence type="ECO:0000256" key="15">
    <source>
        <dbReference type="PIRSR" id="PIRSR605027-1"/>
    </source>
</evidence>
<dbReference type="Gene3D" id="3.90.550.10">
    <property type="entry name" value="Spore Coat Polysaccharide Biosynthesis Protein SpsA, Chain A"/>
    <property type="match status" value="1"/>
</dbReference>
<feature type="binding site" evidence="16">
    <location>
        <begin position="194"/>
        <end position="196"/>
    </location>
    <ligand>
        <name>UDP-alpha-D-glucuronate</name>
        <dbReference type="ChEBI" id="CHEBI:58052"/>
    </ligand>
</feature>
<feature type="binding site" evidence="16">
    <location>
        <begin position="308"/>
        <end position="310"/>
    </location>
    <ligand>
        <name>UDP-alpha-D-glucuronate</name>
        <dbReference type="ChEBI" id="CHEBI:58052"/>
    </ligand>
</feature>
<evidence type="ECO:0000256" key="12">
    <source>
        <dbReference type="ARBA" id="ARBA00023211"/>
    </source>
</evidence>
<evidence type="ECO:0000256" key="19">
    <source>
        <dbReference type="PIRSR" id="PIRSR605027-5"/>
    </source>
</evidence>
<accession>A0A401RTB3</accession>
<dbReference type="PANTHER" id="PTHR10896:SF65">
    <property type="entry name" value="GALACTOSYLGALACTOSYLXYLOSYLPROTEIN 3-BETA-GLUCURONOSYLTRANSFERASE 3"/>
    <property type="match status" value="1"/>
</dbReference>
<keyword evidence="10" id="KW-0472">Membrane</keyword>
<dbReference type="Pfam" id="PF03360">
    <property type="entry name" value="Glyco_transf_43"/>
    <property type="match status" value="1"/>
</dbReference>
<keyword evidence="8" id="KW-1133">Transmembrane helix</keyword>
<dbReference type="GO" id="GO:0015018">
    <property type="term" value="F:galactosylgalactosylxylosylprotein 3-beta-glucuronosyltransferase activity"/>
    <property type="evidence" value="ECO:0007669"/>
    <property type="project" value="UniProtKB-UniRule"/>
</dbReference>
<feature type="disulfide bond" description="Interchain" evidence="19">
    <location>
        <position position="40"/>
    </location>
</feature>
<name>A0A401RTB3_CHIPU</name>
<evidence type="ECO:0000256" key="3">
    <source>
        <dbReference type="ARBA" id="ARBA00012641"/>
    </source>
</evidence>
<keyword evidence="19" id="KW-1015">Disulfide bond</keyword>
<keyword evidence="24" id="KW-1185">Reference proteome</keyword>
<keyword evidence="11" id="KW-0325">Glycoprotein</keyword>
<dbReference type="InterPro" id="IPR005027">
    <property type="entry name" value="Glyco_trans_43"/>
</dbReference>
<dbReference type="OrthoDB" id="675023at2759"/>
<keyword evidence="7 20" id="KW-0735">Signal-anchor</keyword>
<evidence type="ECO:0000256" key="10">
    <source>
        <dbReference type="ARBA" id="ARBA00023136"/>
    </source>
</evidence>
<organism evidence="23 24">
    <name type="scientific">Chiloscyllium punctatum</name>
    <name type="common">Brownbanded bambooshark</name>
    <name type="synonym">Hemiscyllium punctatum</name>
    <dbReference type="NCBI Taxonomy" id="137246"/>
    <lineage>
        <taxon>Eukaryota</taxon>
        <taxon>Metazoa</taxon>
        <taxon>Chordata</taxon>
        <taxon>Craniata</taxon>
        <taxon>Vertebrata</taxon>
        <taxon>Chondrichthyes</taxon>
        <taxon>Elasmobranchii</taxon>
        <taxon>Galeomorphii</taxon>
        <taxon>Galeoidea</taxon>
        <taxon>Orectolobiformes</taxon>
        <taxon>Hemiscylliidae</taxon>
        <taxon>Chiloscyllium</taxon>
    </lineage>
</organism>
<evidence type="ECO:0000313" key="24">
    <source>
        <dbReference type="Proteomes" id="UP000287033"/>
    </source>
</evidence>
<keyword evidence="9 20" id="KW-0333">Golgi apparatus</keyword>
<dbReference type="GO" id="GO:0046872">
    <property type="term" value="F:metal ion binding"/>
    <property type="evidence" value="ECO:0007669"/>
    <property type="project" value="UniProtKB-KW"/>
</dbReference>
<evidence type="ECO:0000256" key="13">
    <source>
        <dbReference type="ARBA" id="ARBA00047979"/>
    </source>
</evidence>
<evidence type="ECO:0000256" key="20">
    <source>
        <dbReference type="RuleBase" id="RU363127"/>
    </source>
</evidence>
<evidence type="ECO:0000256" key="4">
    <source>
        <dbReference type="ARBA" id="ARBA00022679"/>
    </source>
</evidence>
<evidence type="ECO:0000256" key="18">
    <source>
        <dbReference type="PIRSR" id="PIRSR605027-4"/>
    </source>
</evidence>
<dbReference type="CDD" id="cd00218">
    <property type="entry name" value="GlcAT-I"/>
    <property type="match status" value="1"/>
</dbReference>
<dbReference type="PANTHER" id="PTHR10896">
    <property type="entry name" value="GALACTOSYLGALACTOSYLXYLOSYLPROTEIN 3-BETA-GLUCURONOSYLTRANSFERASE BETA-1,3-GLUCURONYLTRANSFERASE"/>
    <property type="match status" value="1"/>
</dbReference>
<evidence type="ECO:0000256" key="16">
    <source>
        <dbReference type="PIRSR" id="PIRSR605027-2"/>
    </source>
</evidence>
<dbReference type="GO" id="GO:0000139">
    <property type="term" value="C:Golgi membrane"/>
    <property type="evidence" value="ECO:0007669"/>
    <property type="project" value="UniProtKB-SubCell"/>
</dbReference>
<feature type="active site" description="Proton donor/acceptor" evidence="15">
    <location>
        <position position="281"/>
    </location>
</feature>
<evidence type="ECO:0000256" key="5">
    <source>
        <dbReference type="ARBA" id="ARBA00022692"/>
    </source>
</evidence>
<feature type="binding site" evidence="16">
    <location>
        <position position="166"/>
    </location>
    <ligand>
        <name>UDP-alpha-D-glucuronate</name>
        <dbReference type="ChEBI" id="CHEBI:58052"/>
    </ligand>
</feature>
<evidence type="ECO:0000256" key="2">
    <source>
        <dbReference type="ARBA" id="ARBA00007706"/>
    </source>
</evidence>
<evidence type="ECO:0000256" key="21">
    <source>
        <dbReference type="SAM" id="Coils"/>
    </source>
</evidence>
<evidence type="ECO:0000256" key="17">
    <source>
        <dbReference type="PIRSR" id="PIRSR605027-3"/>
    </source>
</evidence>
<dbReference type="GO" id="GO:0050650">
    <property type="term" value="P:chondroitin sulfate proteoglycan biosynthetic process"/>
    <property type="evidence" value="ECO:0007669"/>
    <property type="project" value="TreeGrafter"/>
</dbReference>
<feature type="binding site" evidence="16">
    <location>
        <position position="171"/>
    </location>
    <ligand>
        <name>UDP-alpha-D-glucuronate</name>
        <dbReference type="ChEBI" id="CHEBI:58052"/>
    </ligand>
</feature>